<evidence type="ECO:0000313" key="4">
    <source>
        <dbReference type="WBParaSite" id="Csp11.Scaffold630.g19942.t3"/>
    </source>
</evidence>
<keyword evidence="3" id="KW-1185">Reference proteome</keyword>
<feature type="signal peptide" evidence="1">
    <location>
        <begin position="1"/>
        <end position="17"/>
    </location>
</feature>
<dbReference type="Pfam" id="PF01579">
    <property type="entry name" value="DUF19"/>
    <property type="match status" value="1"/>
</dbReference>
<keyword evidence="1" id="KW-0732">Signal</keyword>
<accession>A0A1I7UW48</accession>
<dbReference type="InterPro" id="IPR002542">
    <property type="entry name" value="T20D4.11-like_dom"/>
</dbReference>
<feature type="domain" description="T20D4.11-like" evidence="2">
    <location>
        <begin position="82"/>
        <end position="184"/>
    </location>
</feature>
<sequence>MKALSLFLALLIPIASASNRPLCVFETHASCRPEITEMNLVGRKLNSSYYPPLTDALRKYDRRCGNVMVSGLGFSPCLNSFLKRCASRLECFTDKPIEEVYKTSCYPIGQKEYDFDECIRTTFMKITSGRYKCIKKYEFMTKNGTLNKKAFFSLKNCILWTAEENCEYEYADFFKENYGELMSLYTTKPEVDNGLCNSPYDKFYKIQCEMVEEKAWKWEKKLSLDRNEVMNKEIYLSSCREAQVCLLFSFALFKFIFRSVKRNHSTFTEIEKIFEERPYLLEFECLQNADYDNFFVKIYNCLFDSREDCVISQVAEICNDEVIEHFKKSLVANKGVPSVEEGSGGN</sequence>
<evidence type="ECO:0000256" key="1">
    <source>
        <dbReference type="SAM" id="SignalP"/>
    </source>
</evidence>
<evidence type="ECO:0000313" key="3">
    <source>
        <dbReference type="Proteomes" id="UP000095282"/>
    </source>
</evidence>
<protein>
    <submittedName>
        <fullName evidence="4">DUF19 domain-containing protein</fullName>
    </submittedName>
</protein>
<reference evidence="4" key="1">
    <citation type="submission" date="2016-11" db="UniProtKB">
        <authorList>
            <consortium name="WormBaseParasite"/>
        </authorList>
    </citation>
    <scope>IDENTIFICATION</scope>
</reference>
<dbReference type="PANTHER" id="PTHR31897:SF12">
    <property type="entry name" value="DUF19 DOMAIN-CONTAINING PROTEIN"/>
    <property type="match status" value="1"/>
</dbReference>
<dbReference type="AlphaFoldDB" id="A0A1I7UW48"/>
<dbReference type="PANTHER" id="PTHR31897">
    <property type="entry name" value="PROTEIN CBG17011-RELATED"/>
    <property type="match status" value="1"/>
</dbReference>
<evidence type="ECO:0000259" key="2">
    <source>
        <dbReference type="Pfam" id="PF01579"/>
    </source>
</evidence>
<organism evidence="3 4">
    <name type="scientific">Caenorhabditis tropicalis</name>
    <dbReference type="NCBI Taxonomy" id="1561998"/>
    <lineage>
        <taxon>Eukaryota</taxon>
        <taxon>Metazoa</taxon>
        <taxon>Ecdysozoa</taxon>
        <taxon>Nematoda</taxon>
        <taxon>Chromadorea</taxon>
        <taxon>Rhabditida</taxon>
        <taxon>Rhabditina</taxon>
        <taxon>Rhabditomorpha</taxon>
        <taxon>Rhabditoidea</taxon>
        <taxon>Rhabditidae</taxon>
        <taxon>Peloderinae</taxon>
        <taxon>Caenorhabditis</taxon>
    </lineage>
</organism>
<dbReference type="Proteomes" id="UP000095282">
    <property type="component" value="Unplaced"/>
</dbReference>
<proteinExistence type="predicted"/>
<feature type="chain" id="PRO_5009309558" evidence="1">
    <location>
        <begin position="18"/>
        <end position="346"/>
    </location>
</feature>
<dbReference type="WBParaSite" id="Csp11.Scaffold630.g19942.t3">
    <property type="protein sequence ID" value="Csp11.Scaffold630.g19942.t3"/>
    <property type="gene ID" value="Csp11.Scaffold630.g19942"/>
</dbReference>
<name>A0A1I7UW48_9PELO</name>